<evidence type="ECO:0000313" key="3">
    <source>
        <dbReference type="Proteomes" id="UP001597301"/>
    </source>
</evidence>
<dbReference type="CDD" id="cd08946">
    <property type="entry name" value="SDR_e"/>
    <property type="match status" value="1"/>
</dbReference>
<feature type="domain" description="NAD-dependent epimerase/dehydratase" evidence="1">
    <location>
        <begin position="5"/>
        <end position="236"/>
    </location>
</feature>
<sequence length="327" mass="36669">MGPTILVSGGAGYTGSMLVMALLNKGYRVKVVDLMIYGREILPKHPLLEVYKMDIRDSKLVSLLFDVDVVFHLAGVSNDPGEGLEPEIGYQINVEAVESLVNMCNDMGVKKLFYPSSCSVYGNATEKIVTEESIVHPLTIYAECKARCEEIILKNRSNSLCCTILRPATVCGVSLRQRFDLLVNSIVKEAYFKHEINVSGPYRIRPGVNILDLVDLYLKLIELPAHQINGQIFNVAFENQKIRDIACSIATLVGEDVDINIIKGEDKRSYQVSSKKLQKIIGFHPKKTTKDAVTDLLYAMTKGKFDDALTSSQYYNRKRQPLYLTKY</sequence>
<dbReference type="Pfam" id="PF01370">
    <property type="entry name" value="Epimerase"/>
    <property type="match status" value="1"/>
</dbReference>
<dbReference type="PANTHER" id="PTHR43245">
    <property type="entry name" value="BIFUNCTIONAL POLYMYXIN RESISTANCE PROTEIN ARNA"/>
    <property type="match status" value="1"/>
</dbReference>
<dbReference type="InterPro" id="IPR036291">
    <property type="entry name" value="NAD(P)-bd_dom_sf"/>
</dbReference>
<gene>
    <name evidence="2" type="ORF">ACFSCZ_18010</name>
</gene>
<reference evidence="3" key="1">
    <citation type="journal article" date="2019" name="Int. J. Syst. Evol. Microbiol.">
        <title>The Global Catalogue of Microorganisms (GCM) 10K type strain sequencing project: providing services to taxonomists for standard genome sequencing and annotation.</title>
        <authorList>
            <consortium name="The Broad Institute Genomics Platform"/>
            <consortium name="The Broad Institute Genome Sequencing Center for Infectious Disease"/>
            <person name="Wu L."/>
            <person name="Ma J."/>
        </authorList>
    </citation>
    <scope>NUCLEOTIDE SEQUENCE [LARGE SCALE GENOMIC DNA]</scope>
    <source>
        <strain evidence="3">CGMCC 1.12295</strain>
    </source>
</reference>
<dbReference type="InterPro" id="IPR050177">
    <property type="entry name" value="Lipid_A_modif_metabolic_enz"/>
</dbReference>
<organism evidence="2 3">
    <name type="scientific">Siminovitchia sediminis</name>
    <dbReference type="NCBI Taxonomy" id="1274353"/>
    <lineage>
        <taxon>Bacteria</taxon>
        <taxon>Bacillati</taxon>
        <taxon>Bacillota</taxon>
        <taxon>Bacilli</taxon>
        <taxon>Bacillales</taxon>
        <taxon>Bacillaceae</taxon>
        <taxon>Siminovitchia</taxon>
    </lineage>
</organism>
<dbReference type="Gene3D" id="3.40.50.720">
    <property type="entry name" value="NAD(P)-binding Rossmann-like Domain"/>
    <property type="match status" value="1"/>
</dbReference>
<comment type="caution">
    <text evidence="2">The sequence shown here is derived from an EMBL/GenBank/DDBJ whole genome shotgun (WGS) entry which is preliminary data.</text>
</comment>
<dbReference type="InterPro" id="IPR001509">
    <property type="entry name" value="Epimerase_deHydtase"/>
</dbReference>
<evidence type="ECO:0000259" key="1">
    <source>
        <dbReference type="Pfam" id="PF01370"/>
    </source>
</evidence>
<dbReference type="RefSeq" id="WP_380775959.1">
    <property type="nucleotide sequence ID" value="NZ_JBHUEO010000113.1"/>
</dbReference>
<evidence type="ECO:0000313" key="2">
    <source>
        <dbReference type="EMBL" id="MFD1708571.1"/>
    </source>
</evidence>
<accession>A0ABW4KMF6</accession>
<protein>
    <submittedName>
        <fullName evidence="2">NAD-dependent epimerase/dehydratase family protein</fullName>
    </submittedName>
</protein>
<dbReference type="EMBL" id="JBHUEO010000113">
    <property type="protein sequence ID" value="MFD1708571.1"/>
    <property type="molecule type" value="Genomic_DNA"/>
</dbReference>
<keyword evidence="3" id="KW-1185">Reference proteome</keyword>
<dbReference type="Proteomes" id="UP001597301">
    <property type="component" value="Unassembled WGS sequence"/>
</dbReference>
<proteinExistence type="predicted"/>
<dbReference type="PANTHER" id="PTHR43245:SF23">
    <property type="entry name" value="NAD(P)-BINDING DOMAIN-CONTAINING PROTEIN"/>
    <property type="match status" value="1"/>
</dbReference>
<dbReference type="SUPFAM" id="SSF51735">
    <property type="entry name" value="NAD(P)-binding Rossmann-fold domains"/>
    <property type="match status" value="1"/>
</dbReference>
<name>A0ABW4KMF6_9BACI</name>